<sequence>MLPHPCDLICRIGSLEMPDLLSGEVEDLICRIGSLEKMQRQGS</sequence>
<name>C9KPW1_9FIRM</name>
<reference evidence="1" key="1">
    <citation type="submission" date="2009-09" db="EMBL/GenBank/DDBJ databases">
        <authorList>
            <person name="Weinstock G."/>
            <person name="Sodergren E."/>
            <person name="Clifton S."/>
            <person name="Fulton L."/>
            <person name="Fulton B."/>
            <person name="Courtney L."/>
            <person name="Fronick C."/>
            <person name="Harrison M."/>
            <person name="Strong C."/>
            <person name="Farmer C."/>
            <person name="Delahaunty K."/>
            <person name="Markovic C."/>
            <person name="Hall O."/>
            <person name="Minx P."/>
            <person name="Tomlinson C."/>
            <person name="Mitreva M."/>
            <person name="Nelson J."/>
            <person name="Hou S."/>
            <person name="Wollam A."/>
            <person name="Pepin K.H."/>
            <person name="Johnson M."/>
            <person name="Bhonagiri V."/>
            <person name="Nash W.E."/>
            <person name="Warren W."/>
            <person name="Chinwalla A."/>
            <person name="Mardis E.R."/>
            <person name="Wilson R.K."/>
        </authorList>
    </citation>
    <scope>NUCLEOTIDE SEQUENCE [LARGE SCALE GENOMIC DNA]</scope>
    <source>
        <strain evidence="1">DSM 20544</strain>
    </source>
</reference>
<accession>C9KPW1</accession>
<proteinExistence type="predicted"/>
<gene>
    <name evidence="1" type="ORF">MITSMUL_05269</name>
</gene>
<dbReference type="Proteomes" id="UP000003671">
    <property type="component" value="Unassembled WGS sequence"/>
</dbReference>
<organism evidence="1 2">
    <name type="scientific">Mitsuokella multacida DSM 20544</name>
    <dbReference type="NCBI Taxonomy" id="500635"/>
    <lineage>
        <taxon>Bacteria</taxon>
        <taxon>Bacillati</taxon>
        <taxon>Bacillota</taxon>
        <taxon>Negativicutes</taxon>
        <taxon>Selenomonadales</taxon>
        <taxon>Selenomonadaceae</taxon>
        <taxon>Mitsuokella</taxon>
    </lineage>
</organism>
<evidence type="ECO:0000313" key="1">
    <source>
        <dbReference type="EMBL" id="EEX68266.1"/>
    </source>
</evidence>
<dbReference type="AntiFam" id="ANF00050">
    <property type="entry name" value="Translation of CRISPR YPEST repeat 1"/>
</dbReference>
<dbReference type="HOGENOM" id="CLU_3236104_0_0_9"/>
<protein>
    <submittedName>
        <fullName evidence="1">Uncharacterized protein</fullName>
    </submittedName>
</protein>
<evidence type="ECO:0000313" key="2">
    <source>
        <dbReference type="Proteomes" id="UP000003671"/>
    </source>
</evidence>
<keyword evidence="2" id="KW-1185">Reference proteome</keyword>
<comment type="caution">
    <text evidence="1">The sequence shown here is derived from an EMBL/GenBank/DDBJ whole genome shotgun (WGS) entry which is preliminary data.</text>
</comment>
<dbReference type="EMBL" id="ABWK02000020">
    <property type="protein sequence ID" value="EEX68266.1"/>
    <property type="molecule type" value="Genomic_DNA"/>
</dbReference>
<dbReference type="AlphaFoldDB" id="C9KPW1"/>